<dbReference type="EMBL" id="CP042914">
    <property type="protein sequence ID" value="QEG40786.1"/>
    <property type="molecule type" value="Genomic_DNA"/>
</dbReference>
<name>A0A5B9QUR1_9BACT</name>
<sequence>MSRRYPPKRSANTVCRVCDLETLRIAERREAHRDFTADHQTQAIADDPVAMFQQMTDVQGVMAIEKRDALSGKFDPPDGAWSLLIQPRHQKWNWLAGPSMFQEIIRKIAKTGPGRWLRTGYQKASGALYVELYEAGRRTLFFSSDGAAWDEPEGDEDELDGFLESDSNDYYAS</sequence>
<evidence type="ECO:0000256" key="1">
    <source>
        <dbReference type="SAM" id="MobiDB-lite"/>
    </source>
</evidence>
<evidence type="ECO:0000313" key="2">
    <source>
        <dbReference type="EMBL" id="QEG40786.1"/>
    </source>
</evidence>
<accession>A0A5B9QUR1</accession>
<keyword evidence="3" id="KW-1185">Reference proteome</keyword>
<feature type="region of interest" description="Disordered" evidence="1">
    <location>
        <begin position="149"/>
        <end position="173"/>
    </location>
</feature>
<proteinExistence type="predicted"/>
<evidence type="ECO:0000313" key="3">
    <source>
        <dbReference type="Proteomes" id="UP000325286"/>
    </source>
</evidence>
<dbReference type="AlphaFoldDB" id="A0A5B9QUR1"/>
<dbReference type="Proteomes" id="UP000325286">
    <property type="component" value="Chromosome"/>
</dbReference>
<gene>
    <name evidence="2" type="ORF">UC8_28040</name>
</gene>
<protein>
    <submittedName>
        <fullName evidence="2">Uncharacterized protein</fullName>
    </submittedName>
</protein>
<organism evidence="2 3">
    <name type="scientific">Roseimaritima ulvae</name>
    <dbReference type="NCBI Taxonomy" id="980254"/>
    <lineage>
        <taxon>Bacteria</taxon>
        <taxon>Pseudomonadati</taxon>
        <taxon>Planctomycetota</taxon>
        <taxon>Planctomycetia</taxon>
        <taxon>Pirellulales</taxon>
        <taxon>Pirellulaceae</taxon>
        <taxon>Roseimaritima</taxon>
    </lineage>
</organism>
<dbReference type="KEGG" id="rul:UC8_28040"/>
<reference evidence="2 3" key="1">
    <citation type="submission" date="2019-08" db="EMBL/GenBank/DDBJ databases">
        <title>Deep-cultivation of Planctomycetes and their phenomic and genomic characterization uncovers novel biology.</title>
        <authorList>
            <person name="Wiegand S."/>
            <person name="Jogler M."/>
            <person name="Boedeker C."/>
            <person name="Pinto D."/>
            <person name="Vollmers J."/>
            <person name="Rivas-Marin E."/>
            <person name="Kohn T."/>
            <person name="Peeters S.H."/>
            <person name="Heuer A."/>
            <person name="Rast P."/>
            <person name="Oberbeckmann S."/>
            <person name="Bunk B."/>
            <person name="Jeske O."/>
            <person name="Meyerdierks A."/>
            <person name="Storesund J.E."/>
            <person name="Kallscheuer N."/>
            <person name="Luecker S."/>
            <person name="Lage O.M."/>
            <person name="Pohl T."/>
            <person name="Merkel B.J."/>
            <person name="Hornburger P."/>
            <person name="Mueller R.-W."/>
            <person name="Bruemmer F."/>
            <person name="Labrenz M."/>
            <person name="Spormann A.M."/>
            <person name="Op den Camp H."/>
            <person name="Overmann J."/>
            <person name="Amann R."/>
            <person name="Jetten M.S.M."/>
            <person name="Mascher T."/>
            <person name="Medema M.H."/>
            <person name="Devos D.P."/>
            <person name="Kaster A.-K."/>
            <person name="Ovreas L."/>
            <person name="Rohde M."/>
            <person name="Galperin M.Y."/>
            <person name="Jogler C."/>
        </authorList>
    </citation>
    <scope>NUCLEOTIDE SEQUENCE [LARGE SCALE GENOMIC DNA]</scope>
    <source>
        <strain evidence="2 3">UC8</strain>
    </source>
</reference>
<feature type="compositionally biased region" description="Acidic residues" evidence="1">
    <location>
        <begin position="149"/>
        <end position="167"/>
    </location>
</feature>